<gene>
    <name evidence="2" type="ORF">KFK09_018590</name>
</gene>
<dbReference type="AlphaFoldDB" id="A0A8T3AWJ2"/>
<dbReference type="SMR" id="A0A8T3AWJ2"/>
<dbReference type="PANTHER" id="PTHR47108:SF1">
    <property type="entry name" value="5-AMINO-6-(5-PHOSPHO-D-RIBITYLAMINO)URACIL PHOSPHATASE, CHLOROPLASTIC"/>
    <property type="match status" value="1"/>
</dbReference>
<dbReference type="OrthoDB" id="40579at2759"/>
<dbReference type="InterPro" id="IPR006439">
    <property type="entry name" value="HAD-SF_hydro_IA"/>
</dbReference>
<dbReference type="InterPro" id="IPR023198">
    <property type="entry name" value="PGP-like_dom2"/>
</dbReference>
<evidence type="ECO:0000313" key="2">
    <source>
        <dbReference type="EMBL" id="KAI0500378.1"/>
    </source>
</evidence>
<proteinExistence type="predicted"/>
<dbReference type="PANTHER" id="PTHR47108">
    <property type="entry name" value="5-AMINO-6-(5-PHOSPHO-D-RIBITYLAMINO)URACIL PHOSPHATASE, CHLOROPLASTIC"/>
    <property type="match status" value="1"/>
</dbReference>
<reference evidence="2" key="1">
    <citation type="journal article" date="2022" name="Front. Genet.">
        <title>Chromosome-Scale Assembly of the Dendrobium nobile Genome Provides Insights Into the Molecular Mechanism of the Biosynthesis of the Medicinal Active Ingredient of Dendrobium.</title>
        <authorList>
            <person name="Xu Q."/>
            <person name="Niu S.-C."/>
            <person name="Li K.-L."/>
            <person name="Zheng P.-J."/>
            <person name="Zhang X.-J."/>
            <person name="Jia Y."/>
            <person name="Liu Y."/>
            <person name="Niu Y.-X."/>
            <person name="Yu L.-H."/>
            <person name="Chen D.-F."/>
            <person name="Zhang G.-Q."/>
        </authorList>
    </citation>
    <scope>NUCLEOTIDE SEQUENCE</scope>
    <source>
        <tissue evidence="2">Leaf</tissue>
    </source>
</reference>
<dbReference type="NCBIfam" id="TIGR01509">
    <property type="entry name" value="HAD-SF-IA-v3"/>
    <property type="match status" value="1"/>
</dbReference>
<name>A0A8T3AWJ2_DENNO</name>
<sequence>MVIDSIGASTSLIGCHPLYKRASSCKRRMEVCPWLTTELKGRRLIYSKKLSMITNQRCAFFPSFTIKSLAMELTKEARPGEDQLSRGFKYPGDTVLNHPSRLWPPPNKADNSSLHNPLLRQERMGCGWLGVIFEWEGVIVEDDPELEKRAWLVLAQEEGKSPPPAFVLKRIEGMKNEQALSEVLCWSRDPSQLCRLASRKEEIQQNLQGGFYQIRSGSQEFVSTLMNHRIPIAVASTRPRRVLEKAMEAVGLQNSLDVIVAAEDVHRGKPDPEMFVYVAQLLNFIPERCIVVGNSNSSVEAAHDARMKCVAVASKHPLYELGAADLVVRQLDELSIIDLKNLAAVESPEFDSGEPDLELEEEDKPPASSVAVDDHFW</sequence>
<comment type="caution">
    <text evidence="2">The sequence shown here is derived from an EMBL/GenBank/DDBJ whole genome shotgun (WGS) entry which is preliminary data.</text>
</comment>
<feature type="compositionally biased region" description="Acidic residues" evidence="1">
    <location>
        <begin position="348"/>
        <end position="363"/>
    </location>
</feature>
<evidence type="ECO:0000256" key="1">
    <source>
        <dbReference type="SAM" id="MobiDB-lite"/>
    </source>
</evidence>
<dbReference type="InterPro" id="IPR023214">
    <property type="entry name" value="HAD_sf"/>
</dbReference>
<protein>
    <submittedName>
        <fullName evidence="2">Uncharacterized protein</fullName>
    </submittedName>
</protein>
<dbReference type="SUPFAM" id="SSF56784">
    <property type="entry name" value="HAD-like"/>
    <property type="match status" value="1"/>
</dbReference>
<evidence type="ECO:0000313" key="3">
    <source>
        <dbReference type="Proteomes" id="UP000829196"/>
    </source>
</evidence>
<keyword evidence="3" id="KW-1185">Reference proteome</keyword>
<dbReference type="Gene3D" id="3.40.50.1000">
    <property type="entry name" value="HAD superfamily/HAD-like"/>
    <property type="match status" value="1"/>
</dbReference>
<dbReference type="InterPro" id="IPR036412">
    <property type="entry name" value="HAD-like_sf"/>
</dbReference>
<dbReference type="EMBL" id="JAGYWB010000013">
    <property type="protein sequence ID" value="KAI0500378.1"/>
    <property type="molecule type" value="Genomic_DNA"/>
</dbReference>
<dbReference type="Proteomes" id="UP000829196">
    <property type="component" value="Unassembled WGS sequence"/>
</dbReference>
<dbReference type="Pfam" id="PF13419">
    <property type="entry name" value="HAD_2"/>
    <property type="match status" value="1"/>
</dbReference>
<organism evidence="2 3">
    <name type="scientific">Dendrobium nobile</name>
    <name type="common">Orchid</name>
    <dbReference type="NCBI Taxonomy" id="94219"/>
    <lineage>
        <taxon>Eukaryota</taxon>
        <taxon>Viridiplantae</taxon>
        <taxon>Streptophyta</taxon>
        <taxon>Embryophyta</taxon>
        <taxon>Tracheophyta</taxon>
        <taxon>Spermatophyta</taxon>
        <taxon>Magnoliopsida</taxon>
        <taxon>Liliopsida</taxon>
        <taxon>Asparagales</taxon>
        <taxon>Orchidaceae</taxon>
        <taxon>Epidendroideae</taxon>
        <taxon>Malaxideae</taxon>
        <taxon>Dendrobiinae</taxon>
        <taxon>Dendrobium</taxon>
    </lineage>
</organism>
<dbReference type="CDD" id="cd07505">
    <property type="entry name" value="HAD_BPGM-like"/>
    <property type="match status" value="1"/>
</dbReference>
<accession>A0A8T3AWJ2</accession>
<dbReference type="InterPro" id="IPR041492">
    <property type="entry name" value="HAD_2"/>
</dbReference>
<feature type="region of interest" description="Disordered" evidence="1">
    <location>
        <begin position="347"/>
        <end position="377"/>
    </location>
</feature>
<dbReference type="Gene3D" id="1.10.150.240">
    <property type="entry name" value="Putative phosphatase, domain 2"/>
    <property type="match status" value="1"/>
</dbReference>